<dbReference type="SUPFAM" id="SSF56801">
    <property type="entry name" value="Acetyl-CoA synthetase-like"/>
    <property type="match status" value="1"/>
</dbReference>
<dbReference type="NCBIfam" id="TIGR02188">
    <property type="entry name" value="Ac_CoA_lig_AcsA"/>
    <property type="match status" value="1"/>
</dbReference>
<evidence type="ECO:0000256" key="6">
    <source>
        <dbReference type="ARBA" id="ARBA00022990"/>
    </source>
</evidence>
<dbReference type="InterPro" id="IPR000873">
    <property type="entry name" value="AMP-dep_synth/lig_dom"/>
</dbReference>
<keyword evidence="8" id="KW-1133">Transmembrane helix</keyword>
<evidence type="ECO:0000256" key="7">
    <source>
        <dbReference type="NCBIfam" id="TIGR02188"/>
    </source>
</evidence>
<dbReference type="Pfam" id="PF13193">
    <property type="entry name" value="AMP-binding_C"/>
    <property type="match status" value="1"/>
</dbReference>
<name>A0ABZ2C548_9PROT</name>
<dbReference type="Gene3D" id="3.40.50.12780">
    <property type="entry name" value="N-terminal domain of ligase-like"/>
    <property type="match status" value="1"/>
</dbReference>
<evidence type="ECO:0000259" key="10">
    <source>
        <dbReference type="Pfam" id="PF13193"/>
    </source>
</evidence>
<dbReference type="Pfam" id="PF00501">
    <property type="entry name" value="AMP-binding"/>
    <property type="match status" value="1"/>
</dbReference>
<dbReference type="PANTHER" id="PTHR24095:SF14">
    <property type="entry name" value="ACETYL-COENZYME A SYNTHETASE 1"/>
    <property type="match status" value="1"/>
</dbReference>
<keyword evidence="13" id="KW-1185">Reference proteome</keyword>
<evidence type="ECO:0000256" key="5">
    <source>
        <dbReference type="ARBA" id="ARBA00022840"/>
    </source>
</evidence>
<dbReference type="Proteomes" id="UP001330434">
    <property type="component" value="Chromosome"/>
</dbReference>
<evidence type="ECO:0000313" key="13">
    <source>
        <dbReference type="Proteomes" id="UP001330434"/>
    </source>
</evidence>
<comment type="similarity">
    <text evidence="1">Belongs to the ATP-dependent AMP-binding enzyme family.</text>
</comment>
<dbReference type="InterPro" id="IPR011904">
    <property type="entry name" value="Ac_CoA_lig"/>
</dbReference>
<dbReference type="Gene3D" id="3.30.300.30">
    <property type="match status" value="1"/>
</dbReference>
<dbReference type="NCBIfam" id="NF001208">
    <property type="entry name" value="PRK00174.1"/>
    <property type="match status" value="1"/>
</dbReference>
<dbReference type="PANTHER" id="PTHR24095">
    <property type="entry name" value="ACETYL-COENZYME A SYNTHETASE"/>
    <property type="match status" value="1"/>
</dbReference>
<dbReference type="InterPro" id="IPR020845">
    <property type="entry name" value="AMP-binding_CS"/>
</dbReference>
<reference evidence="12 13" key="1">
    <citation type="journal article" date="2024" name="Environ. Microbiol.">
        <title>Novel evolutionary insights on the interactions of the Holosporales (Alphaproteobacteria) with eukaryotic hosts from comparative genomics.</title>
        <authorList>
            <person name="Giovannini M."/>
            <person name="Petroni G."/>
            <person name="Castelli M."/>
        </authorList>
    </citation>
    <scope>NUCLEOTIDE SEQUENCE [LARGE SCALE GENOMIC DNA]</scope>
    <source>
        <strain evidence="12 13">US_Bl 15I1</strain>
    </source>
</reference>
<dbReference type="CDD" id="cd05966">
    <property type="entry name" value="ACS"/>
    <property type="match status" value="1"/>
</dbReference>
<feature type="transmembrane region" description="Helical" evidence="8">
    <location>
        <begin position="123"/>
        <end position="145"/>
    </location>
</feature>
<sequence length="635" mass="70823">MLSQSKDLSSLYDALYESSLKDPEMFWGDVARDLLDWMSPFTKVKNTSFKGNVSIKWFEDGTLNAAYNCLDRHLETRGEKLAYIWWDEAFAERRTITYRELQDQVSRFASGLKSLGLTKRDRVIIYMPLMIEAIVAMLACARIGAIHSVVFGGFSAKALHERIQDCGAKLVITTNESLRGGKIIPTKANVDEAISECPTIQNVVVVQRTKNKCAWNDKRDHNFDDIMKTPISGTTLEEMNAEDPLFILYTSGSTGKPKGVVHTTGGYLTYAAHTHATVFNLRKDDIYWCTADIGWITGHSYVVYGPLLNGATTVLFEGTPLHPNSSVWWDIIDREKVSIFYTAPTAIRTLMKEGDEVLAKSLRTSLRLLGTVGEPINHEAWTWYFDMVGHQNSQIMDTWWQTETGGIMISAIPEMTASKPGSASKPFYGIAPVLLDAGGTEIMGEGEGNLAIKESWPGQARTLWGDHERFIKTYFSTYPGYYFTGDGSRRDSEGDYWITGRVDDVINVSGHRLGTAEIEDAIDSHWAVVESAVVGIHHDVKGQGLYAYVTLKHPESVGNDLKKEIIQHVRSEIGPIATLDQIQWAPNLPKTRSGKIMRRILRKIAENDLSNLGDISTLADPQVVEDLIAGRAGLR</sequence>
<evidence type="ECO:0000259" key="9">
    <source>
        <dbReference type="Pfam" id="PF00501"/>
    </source>
</evidence>
<feature type="domain" description="AMP-dependent synthetase/ligase" evidence="9">
    <location>
        <begin position="71"/>
        <end position="454"/>
    </location>
</feature>
<dbReference type="EMBL" id="CP133270">
    <property type="protein sequence ID" value="WVX66074.1"/>
    <property type="molecule type" value="Genomic_DNA"/>
</dbReference>
<dbReference type="InterPro" id="IPR032387">
    <property type="entry name" value="ACAS_N"/>
</dbReference>
<keyword evidence="6" id="KW-0007">Acetylation</keyword>
<evidence type="ECO:0000256" key="3">
    <source>
        <dbReference type="ARBA" id="ARBA00022598"/>
    </source>
</evidence>
<accession>A0ABZ2C548</accession>
<keyword evidence="3 12" id="KW-0436">Ligase</keyword>
<dbReference type="PROSITE" id="PS00455">
    <property type="entry name" value="AMP_BINDING"/>
    <property type="match status" value="1"/>
</dbReference>
<evidence type="ECO:0000256" key="2">
    <source>
        <dbReference type="ARBA" id="ARBA00013275"/>
    </source>
</evidence>
<dbReference type="GO" id="GO:0016874">
    <property type="term" value="F:ligase activity"/>
    <property type="evidence" value="ECO:0007669"/>
    <property type="project" value="UniProtKB-KW"/>
</dbReference>
<evidence type="ECO:0000313" key="12">
    <source>
        <dbReference type="EMBL" id="WVX66074.1"/>
    </source>
</evidence>
<dbReference type="RefSeq" id="WP_331256612.1">
    <property type="nucleotide sequence ID" value="NZ_CP133270.1"/>
</dbReference>
<dbReference type="InterPro" id="IPR025110">
    <property type="entry name" value="AMP-bd_C"/>
</dbReference>
<proteinExistence type="inferred from homology"/>
<keyword evidence="8" id="KW-0472">Membrane</keyword>
<feature type="domain" description="AMP-binding enzyme C-terminal" evidence="10">
    <location>
        <begin position="517"/>
        <end position="595"/>
    </location>
</feature>
<feature type="domain" description="Acetyl-coenzyme A synthetase N-terminal" evidence="11">
    <location>
        <begin position="12"/>
        <end position="69"/>
    </location>
</feature>
<dbReference type="InterPro" id="IPR042099">
    <property type="entry name" value="ANL_N_sf"/>
</dbReference>
<evidence type="ECO:0000256" key="8">
    <source>
        <dbReference type="SAM" id="Phobius"/>
    </source>
</evidence>
<evidence type="ECO:0000256" key="4">
    <source>
        <dbReference type="ARBA" id="ARBA00022741"/>
    </source>
</evidence>
<evidence type="ECO:0000259" key="11">
    <source>
        <dbReference type="Pfam" id="PF16177"/>
    </source>
</evidence>
<gene>
    <name evidence="12" type="ORF">Bealeia1_00245</name>
</gene>
<organism evidence="12 13">
    <name type="scientific">Candidatus Bealeia paramacronuclearis</name>
    <dbReference type="NCBI Taxonomy" id="1921001"/>
    <lineage>
        <taxon>Bacteria</taxon>
        <taxon>Pseudomonadati</taxon>
        <taxon>Pseudomonadota</taxon>
        <taxon>Alphaproteobacteria</taxon>
        <taxon>Holosporales</taxon>
        <taxon>Holosporaceae</taxon>
        <taxon>Candidatus Bealeia</taxon>
    </lineage>
</organism>
<protein>
    <recommendedName>
        <fullName evidence="2 7">Acetate--CoA ligase</fullName>
        <ecNumber evidence="2 7">6.2.1.1</ecNumber>
    </recommendedName>
</protein>
<keyword evidence="5" id="KW-0067">ATP-binding</keyword>
<evidence type="ECO:0000256" key="1">
    <source>
        <dbReference type="ARBA" id="ARBA00006432"/>
    </source>
</evidence>
<dbReference type="Pfam" id="PF16177">
    <property type="entry name" value="ACAS_N"/>
    <property type="match status" value="1"/>
</dbReference>
<dbReference type="InterPro" id="IPR045851">
    <property type="entry name" value="AMP-bd_C_sf"/>
</dbReference>
<keyword evidence="4" id="KW-0547">Nucleotide-binding</keyword>
<keyword evidence="8" id="KW-0812">Transmembrane</keyword>
<dbReference type="EC" id="6.2.1.1" evidence="2 7"/>